<gene>
    <name evidence="1" type="ORF">LCGC14_0327110</name>
</gene>
<dbReference type="InterPro" id="IPR029063">
    <property type="entry name" value="SAM-dependent_MTases_sf"/>
</dbReference>
<name>A0A0F9TMW4_9ZZZZ</name>
<comment type="caution">
    <text evidence="1">The sequence shown here is derived from an EMBL/GenBank/DDBJ whole genome shotgun (WGS) entry which is preliminary data.</text>
</comment>
<dbReference type="SUPFAM" id="SSF53335">
    <property type="entry name" value="S-adenosyl-L-methionine-dependent methyltransferases"/>
    <property type="match status" value="1"/>
</dbReference>
<dbReference type="AlphaFoldDB" id="A0A0F9TMW4"/>
<reference evidence="1" key="1">
    <citation type="journal article" date="2015" name="Nature">
        <title>Complex archaea that bridge the gap between prokaryotes and eukaryotes.</title>
        <authorList>
            <person name="Spang A."/>
            <person name="Saw J.H."/>
            <person name="Jorgensen S.L."/>
            <person name="Zaremba-Niedzwiedzka K."/>
            <person name="Martijn J."/>
            <person name="Lind A.E."/>
            <person name="van Eijk R."/>
            <person name="Schleper C."/>
            <person name="Guy L."/>
            <person name="Ettema T.J."/>
        </authorList>
    </citation>
    <scope>NUCLEOTIDE SEQUENCE</scope>
</reference>
<evidence type="ECO:0008006" key="2">
    <source>
        <dbReference type="Google" id="ProtNLM"/>
    </source>
</evidence>
<sequence length="212" mass="23555">MDPTTPTLPRPHQGIDYRRTQRDRAECDFYVEPAWAVEALLDVEGFAGRIWDPACGEGTIPKVLEARGYLSVIATDPIDHGYGITGVGWDFPALDTRGMERTDHIICNPPFKLAEPFVRQGLKLARSKVALLLRLAFLEGQARVRLFAETPLARVHVFARRVSMPPGGQGIEAKGGAVAFAWFVWDHGHRGPPTLHWLNPVKGADLFTEPRP</sequence>
<evidence type="ECO:0000313" key="1">
    <source>
        <dbReference type="EMBL" id="KKN80619.1"/>
    </source>
</evidence>
<dbReference type="CDD" id="cd02440">
    <property type="entry name" value="AdoMet_MTases"/>
    <property type="match status" value="1"/>
</dbReference>
<proteinExistence type="predicted"/>
<accession>A0A0F9TMW4</accession>
<dbReference type="EMBL" id="LAZR01000227">
    <property type="protein sequence ID" value="KKN80619.1"/>
    <property type="molecule type" value="Genomic_DNA"/>
</dbReference>
<organism evidence="1">
    <name type="scientific">marine sediment metagenome</name>
    <dbReference type="NCBI Taxonomy" id="412755"/>
    <lineage>
        <taxon>unclassified sequences</taxon>
        <taxon>metagenomes</taxon>
        <taxon>ecological metagenomes</taxon>
    </lineage>
</organism>
<protein>
    <recommendedName>
        <fullName evidence="2">Methyltransferase small domain-containing protein</fullName>
    </recommendedName>
</protein>